<evidence type="ECO:0000256" key="2">
    <source>
        <dbReference type="ARBA" id="ARBA00022448"/>
    </source>
</evidence>
<feature type="transmembrane region" description="Helical" evidence="7">
    <location>
        <begin position="367"/>
        <end position="390"/>
    </location>
</feature>
<dbReference type="PIRSF" id="PIRSF031773">
    <property type="entry name" value="DevC"/>
    <property type="match status" value="1"/>
</dbReference>
<evidence type="ECO:0000256" key="1">
    <source>
        <dbReference type="ARBA" id="ARBA00004651"/>
    </source>
</evidence>
<name>A0A1Z4N112_9CYAN</name>
<dbReference type="PANTHER" id="PTHR43738">
    <property type="entry name" value="ABC TRANSPORTER, MEMBRANE PROTEIN"/>
    <property type="match status" value="1"/>
</dbReference>
<feature type="transmembrane region" description="Helical" evidence="7">
    <location>
        <begin position="26"/>
        <end position="46"/>
    </location>
</feature>
<feature type="transmembrane region" description="Helical" evidence="7">
    <location>
        <begin position="280"/>
        <end position="301"/>
    </location>
</feature>
<keyword evidence="3" id="KW-1003">Cell membrane</keyword>
<dbReference type="InterPro" id="IPR005891">
    <property type="entry name" value="DevC"/>
</dbReference>
<feature type="domain" description="ABC3 transporter permease C-terminal" evidence="8">
    <location>
        <begin position="284"/>
        <end position="397"/>
    </location>
</feature>
<dbReference type="PANTHER" id="PTHR43738:SF1">
    <property type="entry name" value="HEMIN TRANSPORT SYSTEM PERMEASE PROTEIN HRTB-RELATED"/>
    <property type="match status" value="1"/>
</dbReference>
<feature type="transmembrane region" description="Helical" evidence="7">
    <location>
        <begin position="333"/>
        <end position="355"/>
    </location>
</feature>
<reference evidence="9 10" key="1">
    <citation type="submission" date="2017-06" db="EMBL/GenBank/DDBJ databases">
        <title>Genome sequencing of cyanobaciteial culture collection at National Institute for Environmental Studies (NIES).</title>
        <authorList>
            <person name="Hirose Y."/>
            <person name="Shimura Y."/>
            <person name="Fujisawa T."/>
            <person name="Nakamura Y."/>
            <person name="Kawachi M."/>
        </authorList>
    </citation>
    <scope>NUCLEOTIDE SEQUENCE [LARGE SCALE GENOMIC DNA]</scope>
    <source>
        <strain evidence="9 10">NIES-37</strain>
    </source>
</reference>
<keyword evidence="10" id="KW-1185">Reference proteome</keyword>
<dbReference type="Pfam" id="PF02687">
    <property type="entry name" value="FtsX"/>
    <property type="match status" value="1"/>
</dbReference>
<dbReference type="KEGG" id="ttq:NIES37_33720"/>
<dbReference type="AlphaFoldDB" id="A0A1Z4N112"/>
<evidence type="ECO:0000313" key="10">
    <source>
        <dbReference type="Proteomes" id="UP000218785"/>
    </source>
</evidence>
<evidence type="ECO:0000256" key="5">
    <source>
        <dbReference type="ARBA" id="ARBA00022989"/>
    </source>
</evidence>
<accession>A0A1Z4N112</accession>
<keyword evidence="4 7" id="KW-0812">Transmembrane</keyword>
<dbReference type="InterPro" id="IPR003838">
    <property type="entry name" value="ABC3_permease_C"/>
</dbReference>
<keyword evidence="6 7" id="KW-0472">Membrane</keyword>
<evidence type="ECO:0000313" key="9">
    <source>
        <dbReference type="EMBL" id="BAY99390.1"/>
    </source>
</evidence>
<dbReference type="EMBL" id="AP018248">
    <property type="protein sequence ID" value="BAY99390.1"/>
    <property type="molecule type" value="Genomic_DNA"/>
</dbReference>
<protein>
    <recommendedName>
        <fullName evidence="8">ABC3 transporter permease C-terminal domain-containing protein</fullName>
    </recommendedName>
</protein>
<evidence type="ECO:0000256" key="7">
    <source>
        <dbReference type="SAM" id="Phobius"/>
    </source>
</evidence>
<dbReference type="InterPro" id="IPR051125">
    <property type="entry name" value="ABC-4/HrtB_transporter"/>
</dbReference>
<evidence type="ECO:0000259" key="8">
    <source>
        <dbReference type="Pfam" id="PF02687"/>
    </source>
</evidence>
<evidence type="ECO:0000256" key="4">
    <source>
        <dbReference type="ARBA" id="ARBA00022692"/>
    </source>
</evidence>
<dbReference type="GO" id="GO:0005886">
    <property type="term" value="C:plasma membrane"/>
    <property type="evidence" value="ECO:0007669"/>
    <property type="project" value="UniProtKB-SubCell"/>
</dbReference>
<proteinExistence type="predicted"/>
<evidence type="ECO:0000256" key="3">
    <source>
        <dbReference type="ARBA" id="ARBA00022475"/>
    </source>
</evidence>
<comment type="subcellular location">
    <subcellularLocation>
        <location evidence="1">Cell membrane</location>
        <topology evidence="1">Multi-pass membrane protein</topology>
    </subcellularLocation>
</comment>
<dbReference type="RefSeq" id="WP_096577474.1">
    <property type="nucleotide sequence ID" value="NZ_CAWNJS010000001.1"/>
</dbReference>
<gene>
    <name evidence="9" type="ORF">NIES37_33720</name>
</gene>
<evidence type="ECO:0000256" key="6">
    <source>
        <dbReference type="ARBA" id="ARBA00023136"/>
    </source>
</evidence>
<sequence>MIQRYLIELQKIPIAWLQLSYQRNQTIAGIIGILCITFLLFIQIGLRNAFLEGALQLPLNFDADIVLISSLSSTALQPVTFSSRPLYEALALKQVQSVAPVYITSTQWYDRNNSLYRIRVNVLGIPLNVSTLNLPGVKENLQKLQKQKFALFDRNARNEFYPIIAEFHLKGESSAEIQVGNTSSLRGLRVVGFFELGVNNAYDASFIISSTTFSELFGRDNTKIDIGFIKLKPEYNSDVDIEQTITELRSYLPRTIKLFSKSELIKRERIFHENNSPMGFIFRFILIIAVVVSIFILYQILYVKVTQNLRNYATLKALGFSQKSLISVVIQEAFILVIAGYIPGIILSNLAYSYLINVTKIFIKMNLQTALFVLLLVSLICLISSGFSLIKVKNADPADVFK</sequence>
<organism evidence="9 10">
    <name type="scientific">Tolypothrix tenuis PCC 7101</name>
    <dbReference type="NCBI Taxonomy" id="231146"/>
    <lineage>
        <taxon>Bacteria</taxon>
        <taxon>Bacillati</taxon>
        <taxon>Cyanobacteriota</taxon>
        <taxon>Cyanophyceae</taxon>
        <taxon>Nostocales</taxon>
        <taxon>Tolypothrichaceae</taxon>
        <taxon>Tolypothrix</taxon>
    </lineage>
</organism>
<keyword evidence="2" id="KW-0813">Transport</keyword>
<keyword evidence="5 7" id="KW-1133">Transmembrane helix</keyword>
<dbReference type="Proteomes" id="UP000218785">
    <property type="component" value="Chromosome"/>
</dbReference>